<gene>
    <name evidence="1" type="ORF">Adu01nite_34610</name>
</gene>
<dbReference type="Proteomes" id="UP000637628">
    <property type="component" value="Unassembled WGS sequence"/>
</dbReference>
<keyword evidence="2" id="KW-1185">Reference proteome</keyword>
<evidence type="ECO:0000313" key="2">
    <source>
        <dbReference type="Proteomes" id="UP000637628"/>
    </source>
</evidence>
<protein>
    <submittedName>
        <fullName evidence="1">Uncharacterized protein</fullName>
    </submittedName>
</protein>
<organism evidence="1 2">
    <name type="scientific">Paractinoplanes durhamensis</name>
    <dbReference type="NCBI Taxonomy" id="113563"/>
    <lineage>
        <taxon>Bacteria</taxon>
        <taxon>Bacillati</taxon>
        <taxon>Actinomycetota</taxon>
        <taxon>Actinomycetes</taxon>
        <taxon>Micromonosporales</taxon>
        <taxon>Micromonosporaceae</taxon>
        <taxon>Paractinoplanes</taxon>
    </lineage>
</organism>
<accession>A0ABQ3YWZ5</accession>
<sequence length="104" mass="10533">MPRLLFVSACLTATAAGAPGHLLPGAGHRGAPAGGDADALLTHSMATALVEAGVPANANRPRTSWSSARPRLRKVGATELAQLIGRYLAEVSAPSAENPPSEVN</sequence>
<dbReference type="EMBL" id="BOML01000029">
    <property type="protein sequence ID" value="GIE02111.1"/>
    <property type="molecule type" value="Genomic_DNA"/>
</dbReference>
<dbReference type="RefSeq" id="WP_203727876.1">
    <property type="nucleotide sequence ID" value="NZ_BAAATX010000001.1"/>
</dbReference>
<comment type="caution">
    <text evidence="1">The sequence shown here is derived from an EMBL/GenBank/DDBJ whole genome shotgun (WGS) entry which is preliminary data.</text>
</comment>
<name>A0ABQ3YWZ5_9ACTN</name>
<evidence type="ECO:0000313" key="1">
    <source>
        <dbReference type="EMBL" id="GIE02111.1"/>
    </source>
</evidence>
<proteinExistence type="predicted"/>
<reference evidence="1 2" key="1">
    <citation type="submission" date="2021-01" db="EMBL/GenBank/DDBJ databases">
        <title>Whole genome shotgun sequence of Actinoplanes durhamensis NBRC 14914.</title>
        <authorList>
            <person name="Komaki H."/>
            <person name="Tamura T."/>
        </authorList>
    </citation>
    <scope>NUCLEOTIDE SEQUENCE [LARGE SCALE GENOMIC DNA]</scope>
    <source>
        <strain evidence="1 2">NBRC 14914</strain>
    </source>
</reference>